<keyword evidence="7" id="KW-0735">Signal-anchor</keyword>
<dbReference type="Gene3D" id="3.40.50.11660">
    <property type="entry name" value="Glycosyl transferase family 10, C-terminal domain"/>
    <property type="match status" value="1"/>
</dbReference>
<feature type="signal peptide" evidence="13">
    <location>
        <begin position="1"/>
        <end position="22"/>
    </location>
</feature>
<evidence type="ECO:0000256" key="8">
    <source>
        <dbReference type="ARBA" id="ARBA00022989"/>
    </source>
</evidence>
<sequence>MRRTLRRWLLPLAAALTVVSLAGRHLLSSKSRRTSVLASPPTPQTVLLWTPFFGKTDYIPPLTSQGCPELPCTFTSNRSALASSSAVIFHLRDTQPADLPTSRPSRSQVWVALHHESPHYTPRILTSLNGLINWTATYRRDSDIYLNPRLAQRQQPVTLPPRRLNKTRLVAWFVSNCDTPSRREAYVNTLRRTVSVDIYGSCGEKQCLPKMSRECLEKVSQEYYFYLSFENSICQDYVTEKFYDILQLDIVPVVLGGADYRALAPPGSYIDARDFEHPRNLGRFLLVLAKDPRRYRRYFAWKTQFYMTLDPYACQLCRKLVEPTLTPKVYQDLDSWWFTSAQCTTWKLAE</sequence>
<comment type="pathway">
    <text evidence="2">Protein modification; protein glycosylation.</text>
</comment>
<dbReference type="SUPFAM" id="SSF53756">
    <property type="entry name" value="UDP-Glycosyltransferase/glycogen phosphorylase"/>
    <property type="match status" value="1"/>
</dbReference>
<evidence type="ECO:0000256" key="1">
    <source>
        <dbReference type="ARBA" id="ARBA00004447"/>
    </source>
</evidence>
<comment type="subcellular location">
    <subcellularLocation>
        <location evidence="1 12">Golgi apparatus</location>
        <location evidence="1 12">Golgi stack membrane</location>
        <topology evidence="1 12">Single-pass type II membrane protein</topology>
    </subcellularLocation>
</comment>
<keyword evidence="13" id="KW-0732">Signal</keyword>
<feature type="chain" id="PRO_5046880168" description="Fucosyltransferase" evidence="13">
    <location>
        <begin position="23"/>
        <end position="350"/>
    </location>
</feature>
<evidence type="ECO:0000256" key="5">
    <source>
        <dbReference type="ARBA" id="ARBA00022679"/>
    </source>
</evidence>
<dbReference type="PANTHER" id="PTHR48438">
    <property type="entry name" value="ALPHA-(1,3)-FUCOSYLTRANSFERASE C-RELATED"/>
    <property type="match status" value="1"/>
</dbReference>
<evidence type="ECO:0000256" key="9">
    <source>
        <dbReference type="ARBA" id="ARBA00023034"/>
    </source>
</evidence>
<organism evidence="16 17">
    <name type="scientific">Cordylochernes scorpioides</name>
    <dbReference type="NCBI Taxonomy" id="51811"/>
    <lineage>
        <taxon>Eukaryota</taxon>
        <taxon>Metazoa</taxon>
        <taxon>Ecdysozoa</taxon>
        <taxon>Arthropoda</taxon>
        <taxon>Chelicerata</taxon>
        <taxon>Arachnida</taxon>
        <taxon>Pseudoscorpiones</taxon>
        <taxon>Cheliferoidea</taxon>
        <taxon>Chernetidae</taxon>
        <taxon>Cordylochernes</taxon>
    </lineage>
</organism>
<evidence type="ECO:0000256" key="7">
    <source>
        <dbReference type="ARBA" id="ARBA00022968"/>
    </source>
</evidence>
<evidence type="ECO:0000256" key="13">
    <source>
        <dbReference type="SAM" id="SignalP"/>
    </source>
</evidence>
<dbReference type="Pfam" id="PF00852">
    <property type="entry name" value="Glyco_transf_10"/>
    <property type="match status" value="1"/>
</dbReference>
<evidence type="ECO:0000256" key="2">
    <source>
        <dbReference type="ARBA" id="ARBA00004922"/>
    </source>
</evidence>
<evidence type="ECO:0000313" key="17">
    <source>
        <dbReference type="Proteomes" id="UP001235939"/>
    </source>
</evidence>
<evidence type="ECO:0000259" key="15">
    <source>
        <dbReference type="Pfam" id="PF17039"/>
    </source>
</evidence>
<keyword evidence="6 12" id="KW-0812">Transmembrane</keyword>
<dbReference type="EMBL" id="CP092870">
    <property type="protein sequence ID" value="UYV70620.1"/>
    <property type="molecule type" value="Genomic_DNA"/>
</dbReference>
<reference evidence="16 17" key="1">
    <citation type="submission" date="2022-01" db="EMBL/GenBank/DDBJ databases">
        <title>A chromosomal length assembly of Cordylochernes scorpioides.</title>
        <authorList>
            <person name="Zeh D."/>
            <person name="Zeh J."/>
        </authorList>
    </citation>
    <scope>NUCLEOTIDE SEQUENCE [LARGE SCALE GENOMIC DNA]</scope>
    <source>
        <strain evidence="16">IN4F17</strain>
        <tissue evidence="16">Whole Body</tissue>
    </source>
</reference>
<dbReference type="InterPro" id="IPR055270">
    <property type="entry name" value="Glyco_tran_10_C"/>
</dbReference>
<evidence type="ECO:0000256" key="4">
    <source>
        <dbReference type="ARBA" id="ARBA00022676"/>
    </source>
</evidence>
<evidence type="ECO:0000256" key="6">
    <source>
        <dbReference type="ARBA" id="ARBA00022692"/>
    </source>
</evidence>
<evidence type="ECO:0000256" key="11">
    <source>
        <dbReference type="ARBA" id="ARBA00023180"/>
    </source>
</evidence>
<dbReference type="Pfam" id="PF17039">
    <property type="entry name" value="Glyco_tran_10_N"/>
    <property type="match status" value="1"/>
</dbReference>
<dbReference type="InterPro" id="IPR038577">
    <property type="entry name" value="GT10-like_C_sf"/>
</dbReference>
<comment type="similarity">
    <text evidence="3 12">Belongs to the glycosyltransferase 10 family.</text>
</comment>
<accession>A0ABY6KU49</accession>
<keyword evidence="17" id="KW-1185">Reference proteome</keyword>
<dbReference type="Proteomes" id="UP001235939">
    <property type="component" value="Chromosome 08"/>
</dbReference>
<feature type="domain" description="Fucosyltransferase C-terminal" evidence="14">
    <location>
        <begin position="165"/>
        <end position="336"/>
    </location>
</feature>
<evidence type="ECO:0000256" key="12">
    <source>
        <dbReference type="RuleBase" id="RU003832"/>
    </source>
</evidence>
<evidence type="ECO:0000256" key="10">
    <source>
        <dbReference type="ARBA" id="ARBA00023136"/>
    </source>
</evidence>
<protein>
    <recommendedName>
        <fullName evidence="12">Fucosyltransferase</fullName>
        <ecNumber evidence="12">2.4.1.-</ecNumber>
    </recommendedName>
</protein>
<dbReference type="InterPro" id="IPR031481">
    <property type="entry name" value="Glyco_tran_10_N"/>
</dbReference>
<dbReference type="EC" id="2.4.1.-" evidence="12"/>
<feature type="domain" description="Fucosyltransferase N-terminal" evidence="15">
    <location>
        <begin position="43"/>
        <end position="146"/>
    </location>
</feature>
<keyword evidence="10" id="KW-0472">Membrane</keyword>
<dbReference type="InterPro" id="IPR001503">
    <property type="entry name" value="Glyco_trans_10"/>
</dbReference>
<keyword evidence="5 12" id="KW-0808">Transferase</keyword>
<keyword evidence="11" id="KW-0325">Glycoprotein</keyword>
<evidence type="ECO:0000256" key="3">
    <source>
        <dbReference type="ARBA" id="ARBA00008919"/>
    </source>
</evidence>
<keyword evidence="8" id="KW-1133">Transmembrane helix</keyword>
<evidence type="ECO:0000313" key="16">
    <source>
        <dbReference type="EMBL" id="UYV70620.1"/>
    </source>
</evidence>
<name>A0ABY6KU49_9ARAC</name>
<keyword evidence="4 12" id="KW-0328">Glycosyltransferase</keyword>
<keyword evidence="9 12" id="KW-0333">Golgi apparatus</keyword>
<proteinExistence type="inferred from homology"/>
<evidence type="ECO:0000259" key="14">
    <source>
        <dbReference type="Pfam" id="PF00852"/>
    </source>
</evidence>
<gene>
    <name evidence="16" type="ORF">LAZ67_8000039</name>
</gene>
<dbReference type="PANTHER" id="PTHR48438:SF1">
    <property type="entry name" value="ALPHA-(1,3)-FUCOSYLTRANSFERASE C-RELATED"/>
    <property type="match status" value="1"/>
</dbReference>